<protein>
    <submittedName>
        <fullName evidence="3">SDR family oxidoreductase</fullName>
    </submittedName>
</protein>
<organism evidence="3 4">
    <name type="scientific">Microbispora catharanthi</name>
    <dbReference type="NCBI Taxonomy" id="1712871"/>
    <lineage>
        <taxon>Bacteria</taxon>
        <taxon>Bacillati</taxon>
        <taxon>Actinomycetota</taxon>
        <taxon>Actinomycetes</taxon>
        <taxon>Streptosporangiales</taxon>
        <taxon>Streptosporangiaceae</taxon>
        <taxon>Microbispora</taxon>
    </lineage>
</organism>
<accession>A0A5N6C4U8</accession>
<proteinExistence type="inferred from homology"/>
<evidence type="ECO:0000256" key="2">
    <source>
        <dbReference type="ARBA" id="ARBA00023002"/>
    </source>
</evidence>
<dbReference type="Gene3D" id="3.40.50.720">
    <property type="entry name" value="NAD(P)-binding Rossmann-like Domain"/>
    <property type="match status" value="1"/>
</dbReference>
<comment type="similarity">
    <text evidence="1">Belongs to the short-chain dehydrogenases/reductases (SDR) family.</text>
</comment>
<dbReference type="Proteomes" id="UP000313066">
    <property type="component" value="Unassembled WGS sequence"/>
</dbReference>
<sequence length="258" mass="26708">MTRKIAVTGSASGIGRALAASLRAGGDEVIGVDLKDADVCADLSTPDGRALAVRSVLDRADGALDGVVACAGVSGVTVSTVTVNFFGVTAILEGLRPALARAERPRAAVVASISATQPADPEVVRACLDGDEPRAVALAGEAVERGEGRLLYPASKSALVRWLRARAVSPEWAGCGIPLNAVAPGVVLTPMSAPLFEDETMRKIMDRAVPMPLNGYAEPEVVADALRWLVSPENSHMAGQIIFVDGGAEATLRGPERY</sequence>
<dbReference type="GO" id="GO:0016491">
    <property type="term" value="F:oxidoreductase activity"/>
    <property type="evidence" value="ECO:0007669"/>
    <property type="project" value="UniProtKB-KW"/>
</dbReference>
<reference evidence="3 4" key="1">
    <citation type="submission" date="2019-10" db="EMBL/GenBank/DDBJ databases">
        <title>Nonomuraea sp. nov., isolated from Phyllanthus amarus.</title>
        <authorList>
            <person name="Klykleung N."/>
            <person name="Tanasupawat S."/>
        </authorList>
    </citation>
    <scope>NUCLEOTIDE SEQUENCE [LARGE SCALE GENOMIC DNA]</scope>
    <source>
        <strain evidence="3 4">CR1-09</strain>
    </source>
</reference>
<evidence type="ECO:0000313" key="3">
    <source>
        <dbReference type="EMBL" id="KAB8187752.1"/>
    </source>
</evidence>
<dbReference type="PANTHER" id="PTHR24321">
    <property type="entry name" value="DEHYDROGENASES, SHORT CHAIN"/>
    <property type="match status" value="1"/>
</dbReference>
<dbReference type="InterPro" id="IPR002347">
    <property type="entry name" value="SDR_fam"/>
</dbReference>
<keyword evidence="2" id="KW-0560">Oxidoreductase</keyword>
<dbReference type="Pfam" id="PF13561">
    <property type="entry name" value="adh_short_C2"/>
    <property type="match status" value="1"/>
</dbReference>
<comment type="caution">
    <text evidence="3">The sequence shown here is derived from an EMBL/GenBank/DDBJ whole genome shotgun (WGS) entry which is preliminary data.</text>
</comment>
<gene>
    <name evidence="3" type="ORF">FH610_000830</name>
</gene>
<evidence type="ECO:0000313" key="4">
    <source>
        <dbReference type="Proteomes" id="UP000313066"/>
    </source>
</evidence>
<dbReference type="InterPro" id="IPR036291">
    <property type="entry name" value="NAD(P)-bd_dom_sf"/>
</dbReference>
<dbReference type="EMBL" id="VDMA02000001">
    <property type="protein sequence ID" value="KAB8187752.1"/>
    <property type="molecule type" value="Genomic_DNA"/>
</dbReference>
<dbReference type="PRINTS" id="PR00081">
    <property type="entry name" value="GDHRDH"/>
</dbReference>
<dbReference type="AlphaFoldDB" id="A0A5N6C4U8"/>
<evidence type="ECO:0000256" key="1">
    <source>
        <dbReference type="ARBA" id="ARBA00006484"/>
    </source>
</evidence>
<dbReference type="PANTHER" id="PTHR24321:SF8">
    <property type="entry name" value="ESTRADIOL 17-BETA-DEHYDROGENASE 8-RELATED"/>
    <property type="match status" value="1"/>
</dbReference>
<keyword evidence="4" id="KW-1185">Reference proteome</keyword>
<dbReference type="SUPFAM" id="SSF51735">
    <property type="entry name" value="NAD(P)-binding Rossmann-fold domains"/>
    <property type="match status" value="1"/>
</dbReference>
<dbReference type="RefSeq" id="WP_139572200.1">
    <property type="nucleotide sequence ID" value="NZ_VDMA02000001.1"/>
</dbReference>
<name>A0A5N6C4U8_9ACTN</name>